<reference evidence="5 7" key="1">
    <citation type="journal article" date="2017" name="Nature">
        <title>The sunflower genome provides insights into oil metabolism, flowering and Asterid evolution.</title>
        <authorList>
            <person name="Badouin H."/>
            <person name="Gouzy J."/>
            <person name="Grassa C.J."/>
            <person name="Murat F."/>
            <person name="Staton S.E."/>
            <person name="Cottret L."/>
            <person name="Lelandais-Briere C."/>
            <person name="Owens G.L."/>
            <person name="Carrere S."/>
            <person name="Mayjonade B."/>
            <person name="Legrand L."/>
            <person name="Gill N."/>
            <person name="Kane N.C."/>
            <person name="Bowers J.E."/>
            <person name="Hubner S."/>
            <person name="Bellec A."/>
            <person name="Berard A."/>
            <person name="Berges H."/>
            <person name="Blanchet N."/>
            <person name="Boniface M.C."/>
            <person name="Brunel D."/>
            <person name="Catrice O."/>
            <person name="Chaidir N."/>
            <person name="Claudel C."/>
            <person name="Donnadieu C."/>
            <person name="Faraut T."/>
            <person name="Fievet G."/>
            <person name="Helmstetter N."/>
            <person name="King M."/>
            <person name="Knapp S.J."/>
            <person name="Lai Z."/>
            <person name="Le Paslier M.C."/>
            <person name="Lippi Y."/>
            <person name="Lorenzon L."/>
            <person name="Mandel J.R."/>
            <person name="Marage G."/>
            <person name="Marchand G."/>
            <person name="Marquand E."/>
            <person name="Bret-Mestries E."/>
            <person name="Morien E."/>
            <person name="Nambeesan S."/>
            <person name="Nguyen T."/>
            <person name="Pegot-Espagnet P."/>
            <person name="Pouilly N."/>
            <person name="Raftis F."/>
            <person name="Sallet E."/>
            <person name="Schiex T."/>
            <person name="Thomas J."/>
            <person name="Vandecasteele C."/>
            <person name="Vares D."/>
            <person name="Vear F."/>
            <person name="Vautrin S."/>
            <person name="Crespi M."/>
            <person name="Mangin B."/>
            <person name="Burke J.M."/>
            <person name="Salse J."/>
            <person name="Munos S."/>
            <person name="Vincourt P."/>
            <person name="Rieseberg L.H."/>
            <person name="Langlade N.B."/>
        </authorList>
    </citation>
    <scope>NUCLEOTIDE SEQUENCE [LARGE SCALE GENOMIC DNA]</scope>
    <source>
        <strain evidence="7">cv. SF193</strain>
        <tissue evidence="5">Leaves</tissue>
    </source>
</reference>
<feature type="transmembrane region" description="Helical" evidence="3">
    <location>
        <begin position="400"/>
        <end position="425"/>
    </location>
</feature>
<keyword evidence="3" id="KW-0812">Transmembrane</keyword>
<dbReference type="AlphaFoldDB" id="A0A251RLZ4"/>
<dbReference type="InParanoid" id="A0A251RLZ4"/>
<name>A0A251RLZ4_HELAN</name>
<protein>
    <recommendedName>
        <fullName evidence="8">Myosin heavy chain-related protein</fullName>
    </recommendedName>
</protein>
<evidence type="ECO:0000256" key="1">
    <source>
        <dbReference type="SAM" id="Coils"/>
    </source>
</evidence>
<dbReference type="EMBL" id="MNCJ02000332">
    <property type="protein sequence ID" value="KAF5753941.1"/>
    <property type="molecule type" value="Genomic_DNA"/>
</dbReference>
<keyword evidence="3" id="KW-1133">Transmembrane helix</keyword>
<feature type="chain" id="PRO_5041060163" description="Myosin heavy chain-related protein" evidence="4">
    <location>
        <begin position="26"/>
        <end position="449"/>
    </location>
</feature>
<dbReference type="Gene3D" id="1.10.287.1490">
    <property type="match status" value="1"/>
</dbReference>
<dbReference type="Gramene" id="mRNA:HanXRQr2_Chr17g0785741">
    <property type="protein sequence ID" value="mRNA:HanXRQr2_Chr17g0785741"/>
    <property type="gene ID" value="HanXRQr2_Chr17g0785741"/>
</dbReference>
<dbReference type="PANTHER" id="PTHR34360:SF1">
    <property type="entry name" value="OS08G0519400 PROTEIN"/>
    <property type="match status" value="1"/>
</dbReference>
<proteinExistence type="predicted"/>
<evidence type="ECO:0000256" key="4">
    <source>
        <dbReference type="SAM" id="SignalP"/>
    </source>
</evidence>
<evidence type="ECO:0000256" key="3">
    <source>
        <dbReference type="SAM" id="Phobius"/>
    </source>
</evidence>
<dbReference type="OrthoDB" id="2017695at2759"/>
<evidence type="ECO:0000313" key="5">
    <source>
        <dbReference type="EMBL" id="KAF5753941.1"/>
    </source>
</evidence>
<dbReference type="SUPFAM" id="SSF58113">
    <property type="entry name" value="Apolipoprotein A-I"/>
    <property type="match status" value="1"/>
</dbReference>
<dbReference type="OMA" id="HADKAIH"/>
<evidence type="ECO:0008006" key="8">
    <source>
        <dbReference type="Google" id="ProtNLM"/>
    </source>
</evidence>
<dbReference type="STRING" id="4232.A0A251RLZ4"/>
<feature type="region of interest" description="Disordered" evidence="2">
    <location>
        <begin position="430"/>
        <end position="449"/>
    </location>
</feature>
<keyword evidence="7" id="KW-1185">Reference proteome</keyword>
<dbReference type="PANTHER" id="PTHR34360">
    <property type="entry name" value="OS08G0519400 PROTEIN"/>
    <property type="match status" value="1"/>
</dbReference>
<feature type="coiled-coil region" evidence="1">
    <location>
        <begin position="39"/>
        <end position="207"/>
    </location>
</feature>
<evidence type="ECO:0000313" key="7">
    <source>
        <dbReference type="Proteomes" id="UP000215914"/>
    </source>
</evidence>
<keyword evidence="3" id="KW-0472">Membrane</keyword>
<sequence>MATSNLHIFLLLSLFFALIFTTTQADSPVEEPALRSDNSDTLRSELDKLSSKIHSLELLVEEKNHELKSKDETIAWTEKETAEKEKIILEKSDSITSLKNEVASLEGEASLHANEQVKKAHMRVHELEKELEKLQTEIKLKNDLRGTLETRTKELEKKTVDLNSKLNDLQQVADEQKRKLHKTERALKIAEEELKKAKFEATSKIKELTEVHSAWLPPWLAARLAGFQSYADNHWKEHGKPAFESLKQKAFEKKAQADKWAEPHVQTIKTKWIPAAREQWVLVVTNVEPQLQSLTKKTKEVYIQSKDAITPHVIKIKEVVDPHFQTVKKVSKPYIDQIATATKPHLDKARETVAPYTKEAVIAYGKFLESATKYHHQVQVAVEESLKKHDISSALATKELVWFTASALLVLPILILFKTLSAIFFKKAKRPTRNPNQPRRKAKRAHPDK</sequence>
<keyword evidence="1" id="KW-0175">Coiled coil</keyword>
<accession>A0A251RLZ4</accession>
<evidence type="ECO:0000313" key="6">
    <source>
        <dbReference type="EMBL" id="OTF85322.1"/>
    </source>
</evidence>
<organism evidence="6 7">
    <name type="scientific">Helianthus annuus</name>
    <name type="common">Common sunflower</name>
    <dbReference type="NCBI Taxonomy" id="4232"/>
    <lineage>
        <taxon>Eukaryota</taxon>
        <taxon>Viridiplantae</taxon>
        <taxon>Streptophyta</taxon>
        <taxon>Embryophyta</taxon>
        <taxon>Tracheophyta</taxon>
        <taxon>Spermatophyta</taxon>
        <taxon>Magnoliopsida</taxon>
        <taxon>eudicotyledons</taxon>
        <taxon>Gunneridae</taxon>
        <taxon>Pentapetalae</taxon>
        <taxon>asterids</taxon>
        <taxon>campanulids</taxon>
        <taxon>Asterales</taxon>
        <taxon>Asteraceae</taxon>
        <taxon>Asteroideae</taxon>
        <taxon>Heliantheae alliance</taxon>
        <taxon>Heliantheae</taxon>
        <taxon>Helianthus</taxon>
    </lineage>
</organism>
<dbReference type="Gene3D" id="1.20.120.20">
    <property type="entry name" value="Apolipoprotein"/>
    <property type="match status" value="1"/>
</dbReference>
<reference evidence="5" key="3">
    <citation type="submission" date="2020-06" db="EMBL/GenBank/DDBJ databases">
        <title>Helianthus annuus Genome sequencing and assembly Release 2.</title>
        <authorList>
            <person name="Gouzy J."/>
            <person name="Langlade N."/>
            <person name="Munos S."/>
        </authorList>
    </citation>
    <scope>NUCLEOTIDE SEQUENCE</scope>
    <source>
        <tissue evidence="5">Leaves</tissue>
    </source>
</reference>
<dbReference type="Proteomes" id="UP000215914">
    <property type="component" value="Chromosome 17"/>
</dbReference>
<feature type="signal peptide" evidence="4">
    <location>
        <begin position="1"/>
        <end position="25"/>
    </location>
</feature>
<evidence type="ECO:0000256" key="2">
    <source>
        <dbReference type="SAM" id="MobiDB-lite"/>
    </source>
</evidence>
<gene>
    <name evidence="6" type="ORF">HannXRQ_Chr17g0538701</name>
    <name evidence="5" type="ORF">HanXRQr2_Chr17g0785741</name>
</gene>
<dbReference type="FunCoup" id="A0A251RLZ4">
    <property type="interactions" value="4842"/>
</dbReference>
<dbReference type="EMBL" id="CM007906">
    <property type="protein sequence ID" value="OTF85322.1"/>
    <property type="molecule type" value="Genomic_DNA"/>
</dbReference>
<keyword evidence="4" id="KW-0732">Signal</keyword>
<reference evidence="6" key="2">
    <citation type="submission" date="2017-02" db="EMBL/GenBank/DDBJ databases">
        <title>Sunflower complete genome.</title>
        <authorList>
            <person name="Langlade N."/>
            <person name="Munos S."/>
        </authorList>
    </citation>
    <scope>NUCLEOTIDE SEQUENCE [LARGE SCALE GENOMIC DNA]</scope>
    <source>
        <tissue evidence="6">Leaves</tissue>
    </source>
</reference>